<evidence type="ECO:0000313" key="2">
    <source>
        <dbReference type="EMBL" id="KAL2497407.1"/>
    </source>
</evidence>
<organism evidence="2 3">
    <name type="scientific">Abeliophyllum distichum</name>
    <dbReference type="NCBI Taxonomy" id="126358"/>
    <lineage>
        <taxon>Eukaryota</taxon>
        <taxon>Viridiplantae</taxon>
        <taxon>Streptophyta</taxon>
        <taxon>Embryophyta</taxon>
        <taxon>Tracheophyta</taxon>
        <taxon>Spermatophyta</taxon>
        <taxon>Magnoliopsida</taxon>
        <taxon>eudicotyledons</taxon>
        <taxon>Gunneridae</taxon>
        <taxon>Pentapetalae</taxon>
        <taxon>asterids</taxon>
        <taxon>lamiids</taxon>
        <taxon>Lamiales</taxon>
        <taxon>Oleaceae</taxon>
        <taxon>Forsythieae</taxon>
        <taxon>Abeliophyllum</taxon>
    </lineage>
</organism>
<dbReference type="PANTHER" id="PTHR47723:SF13">
    <property type="entry name" value="PUTATIVE-RELATED"/>
    <property type="match status" value="1"/>
</dbReference>
<keyword evidence="1" id="KW-0812">Transmembrane</keyword>
<evidence type="ECO:0000256" key="1">
    <source>
        <dbReference type="SAM" id="Phobius"/>
    </source>
</evidence>
<dbReference type="AlphaFoldDB" id="A0ABD1SCI4"/>
<evidence type="ECO:0000313" key="3">
    <source>
        <dbReference type="Proteomes" id="UP001604336"/>
    </source>
</evidence>
<dbReference type="EMBL" id="JBFOLK010000007">
    <property type="protein sequence ID" value="KAL2497407.1"/>
    <property type="molecule type" value="Genomic_DNA"/>
</dbReference>
<name>A0ABD1SCI4_9LAMI</name>
<protein>
    <submittedName>
        <fullName evidence="2">RNase H domain-containing protein</fullName>
    </submittedName>
</protein>
<keyword evidence="3" id="KW-1185">Reference proteome</keyword>
<comment type="caution">
    <text evidence="2">The sequence shown here is derived from an EMBL/GenBank/DDBJ whole genome shotgun (WGS) entry which is preliminary data.</text>
</comment>
<gene>
    <name evidence="2" type="ORF">Adt_22957</name>
</gene>
<proteinExistence type="predicted"/>
<dbReference type="InterPro" id="IPR053151">
    <property type="entry name" value="RNase_H-like"/>
</dbReference>
<accession>A0ABD1SCI4</accession>
<keyword evidence="1" id="KW-0472">Membrane</keyword>
<keyword evidence="1" id="KW-1133">Transmembrane helix</keyword>
<dbReference type="PANTHER" id="PTHR47723">
    <property type="entry name" value="OS05G0353850 PROTEIN"/>
    <property type="match status" value="1"/>
</dbReference>
<reference evidence="3" key="1">
    <citation type="submission" date="2024-07" db="EMBL/GenBank/DDBJ databases">
        <title>Two chromosome-level genome assemblies of Korean endemic species Abeliophyllum distichum and Forsythia ovata (Oleaceae).</title>
        <authorList>
            <person name="Jang H."/>
        </authorList>
    </citation>
    <scope>NUCLEOTIDE SEQUENCE [LARGE SCALE GENOMIC DNA]</scope>
</reference>
<feature type="transmembrane region" description="Helical" evidence="1">
    <location>
        <begin position="44"/>
        <end position="65"/>
    </location>
</feature>
<sequence length="135" mass="15477">MNDAKYQDISMEPRRIIWRVYHTISLLHTSCLFLVIHWQGDMDIASLFGISLTIPFLPPPVLVYWHTPPVGSYKINTDRCVKDGFASRVEIIRDSSGQCVHIFFSSYGECPILQAELWAILDDIIIAQRIILSNL</sequence>
<dbReference type="Proteomes" id="UP001604336">
    <property type="component" value="Unassembled WGS sequence"/>
</dbReference>
<feature type="transmembrane region" description="Helical" evidence="1">
    <location>
        <begin position="20"/>
        <end position="38"/>
    </location>
</feature>